<dbReference type="Proteomes" id="UP000287651">
    <property type="component" value="Unassembled WGS sequence"/>
</dbReference>
<keyword evidence="1" id="KW-0472">Membrane</keyword>
<evidence type="ECO:0000256" key="2">
    <source>
        <dbReference type="SAM" id="SignalP"/>
    </source>
</evidence>
<keyword evidence="2" id="KW-0732">Signal</keyword>
<feature type="chain" id="PRO_5019475030" evidence="2">
    <location>
        <begin position="26"/>
        <end position="183"/>
    </location>
</feature>
<evidence type="ECO:0000256" key="1">
    <source>
        <dbReference type="SAM" id="Phobius"/>
    </source>
</evidence>
<dbReference type="EMBL" id="AMZH03007319">
    <property type="protein sequence ID" value="RRT61618.1"/>
    <property type="molecule type" value="Genomic_DNA"/>
</dbReference>
<reference evidence="3 4" key="1">
    <citation type="journal article" date="2014" name="Agronomy (Basel)">
        <title>A Draft Genome Sequence for Ensete ventricosum, the Drought-Tolerant Tree Against Hunger.</title>
        <authorList>
            <person name="Harrison J."/>
            <person name="Moore K.A."/>
            <person name="Paszkiewicz K."/>
            <person name="Jones T."/>
            <person name="Grant M."/>
            <person name="Ambacheew D."/>
            <person name="Muzemil S."/>
            <person name="Studholme D.J."/>
        </authorList>
    </citation>
    <scope>NUCLEOTIDE SEQUENCE [LARGE SCALE GENOMIC DNA]</scope>
</reference>
<feature type="transmembrane region" description="Helical" evidence="1">
    <location>
        <begin position="143"/>
        <end position="161"/>
    </location>
</feature>
<accession>A0A426ZC93</accession>
<organism evidence="3 4">
    <name type="scientific">Ensete ventricosum</name>
    <name type="common">Abyssinian banana</name>
    <name type="synonym">Musa ensete</name>
    <dbReference type="NCBI Taxonomy" id="4639"/>
    <lineage>
        <taxon>Eukaryota</taxon>
        <taxon>Viridiplantae</taxon>
        <taxon>Streptophyta</taxon>
        <taxon>Embryophyta</taxon>
        <taxon>Tracheophyta</taxon>
        <taxon>Spermatophyta</taxon>
        <taxon>Magnoliopsida</taxon>
        <taxon>Liliopsida</taxon>
        <taxon>Zingiberales</taxon>
        <taxon>Musaceae</taxon>
        <taxon>Ensete</taxon>
    </lineage>
</organism>
<proteinExistence type="predicted"/>
<gene>
    <name evidence="3" type="ORF">B296_00013991</name>
</gene>
<evidence type="ECO:0000313" key="4">
    <source>
        <dbReference type="Proteomes" id="UP000287651"/>
    </source>
</evidence>
<sequence length="183" mass="20628">MTNRLTPVNHCPPLCLLTCLHPSIAALCLVPGKPACRALSARWPSSWSIAALVGRRRGWPQLSCEEGGATCWPSCDHHTDDHWPGREKEEEGEEKPGVALFFPHAIHRLPDPSPAGDFFSPHREKRLPAWGEGMSRQRISDHILLLDMALQVILFFFFLQYEFGLKSCFHDNFDFIIARVSVG</sequence>
<comment type="caution">
    <text evidence="3">The sequence shown here is derived from an EMBL/GenBank/DDBJ whole genome shotgun (WGS) entry which is preliminary data.</text>
</comment>
<dbReference type="AlphaFoldDB" id="A0A426ZC93"/>
<protein>
    <submittedName>
        <fullName evidence="3">Uncharacterized protein</fullName>
    </submittedName>
</protein>
<name>A0A426ZC93_ENSVE</name>
<evidence type="ECO:0000313" key="3">
    <source>
        <dbReference type="EMBL" id="RRT61618.1"/>
    </source>
</evidence>
<keyword evidence="1" id="KW-0812">Transmembrane</keyword>
<keyword evidence="1" id="KW-1133">Transmembrane helix</keyword>
<feature type="signal peptide" evidence="2">
    <location>
        <begin position="1"/>
        <end position="25"/>
    </location>
</feature>